<dbReference type="SUPFAM" id="SSF49599">
    <property type="entry name" value="TRAF domain-like"/>
    <property type="match status" value="1"/>
</dbReference>
<feature type="domain" description="SIAH-type" evidence="6">
    <location>
        <begin position="85"/>
        <end position="141"/>
    </location>
</feature>
<evidence type="ECO:0000313" key="7">
    <source>
        <dbReference type="EMBL" id="CAF1062388.1"/>
    </source>
</evidence>
<gene>
    <name evidence="8" type="ORF">OKA104_LOCUS14256</name>
    <name evidence="7" type="ORF">VCS650_LOCUS18019</name>
</gene>
<reference evidence="7" key="1">
    <citation type="submission" date="2021-02" db="EMBL/GenBank/DDBJ databases">
        <authorList>
            <person name="Nowell W R."/>
        </authorList>
    </citation>
    <scope>NUCLEOTIDE SEQUENCE</scope>
</reference>
<dbReference type="Proteomes" id="UP000663881">
    <property type="component" value="Unassembled WGS sequence"/>
</dbReference>
<dbReference type="InterPro" id="IPR001841">
    <property type="entry name" value="Znf_RING"/>
</dbReference>
<dbReference type="OrthoDB" id="9049620at2759"/>
<comment type="caution">
    <text evidence="7">The sequence shown here is derived from an EMBL/GenBank/DDBJ whole genome shotgun (WGS) entry which is preliminary data.</text>
</comment>
<evidence type="ECO:0000259" key="6">
    <source>
        <dbReference type="PROSITE" id="PS51081"/>
    </source>
</evidence>
<dbReference type="InterPro" id="IPR013010">
    <property type="entry name" value="Znf_SIAH"/>
</dbReference>
<dbReference type="Proteomes" id="UP000663891">
    <property type="component" value="Unassembled WGS sequence"/>
</dbReference>
<dbReference type="PROSITE" id="PS50089">
    <property type="entry name" value="ZF_RING_2"/>
    <property type="match status" value="1"/>
</dbReference>
<sequence>MTSTNDVGLESDRVQNQSGTISEDLCCSICQNILWKPVACRTCETHFCSACIQKWLSNANSTCPLGCNPYSERTCSKFVNTPLSRLQVACIYESNGCREILPYEAVEKHETQCEYRLHQCPGCRSSFSKNEIETHISHCELNDFTCADCKIVCKRRDVSQSHTEMICVREQFRQYRCQSEETIKQLREELKKLREKQQFATPSYERVPCGGRPCIKCSKCRDWYFTGNAETWQWIRYCENWTKEDYNRWHGDRVYDRFKRRTDGGTCHTAATAGFTANHGVTTVCLCENNIIA</sequence>
<name>A0A814LEH7_9BILA</name>
<dbReference type="SUPFAM" id="SSF57850">
    <property type="entry name" value="RING/U-box"/>
    <property type="match status" value="1"/>
</dbReference>
<evidence type="ECO:0000256" key="2">
    <source>
        <dbReference type="ARBA" id="ARBA00022771"/>
    </source>
</evidence>
<evidence type="ECO:0000256" key="1">
    <source>
        <dbReference type="ARBA" id="ARBA00022723"/>
    </source>
</evidence>
<feature type="domain" description="RING-type" evidence="5">
    <location>
        <begin position="27"/>
        <end position="65"/>
    </location>
</feature>
<accession>A0A814LEH7</accession>
<dbReference type="InterPro" id="IPR013083">
    <property type="entry name" value="Znf_RING/FYVE/PHD"/>
</dbReference>
<dbReference type="PROSITE" id="PS51081">
    <property type="entry name" value="ZF_SIAH"/>
    <property type="match status" value="1"/>
</dbReference>
<evidence type="ECO:0000313" key="9">
    <source>
        <dbReference type="Proteomes" id="UP000663891"/>
    </source>
</evidence>
<keyword evidence="1" id="KW-0479">Metal-binding</keyword>
<keyword evidence="3" id="KW-0862">Zinc</keyword>
<dbReference type="EMBL" id="CAJNON010000169">
    <property type="protein sequence ID" value="CAF1062388.1"/>
    <property type="molecule type" value="Genomic_DNA"/>
</dbReference>
<evidence type="ECO:0000256" key="3">
    <source>
        <dbReference type="ARBA" id="ARBA00022833"/>
    </source>
</evidence>
<protein>
    <submittedName>
        <fullName evidence="7">Uncharacterized protein</fullName>
    </submittedName>
</protein>
<dbReference type="GO" id="GO:0008270">
    <property type="term" value="F:zinc ion binding"/>
    <property type="evidence" value="ECO:0007669"/>
    <property type="project" value="UniProtKB-KW"/>
</dbReference>
<dbReference type="Gene3D" id="3.30.40.10">
    <property type="entry name" value="Zinc/RING finger domain, C3HC4 (zinc finger)"/>
    <property type="match status" value="2"/>
</dbReference>
<dbReference type="EMBL" id="CAJOAY010000746">
    <property type="protein sequence ID" value="CAF3727355.1"/>
    <property type="molecule type" value="Genomic_DNA"/>
</dbReference>
<evidence type="ECO:0000313" key="8">
    <source>
        <dbReference type="EMBL" id="CAF3727355.1"/>
    </source>
</evidence>
<evidence type="ECO:0000256" key="4">
    <source>
        <dbReference type="PROSITE-ProRule" id="PRU00455"/>
    </source>
</evidence>
<evidence type="ECO:0000259" key="5">
    <source>
        <dbReference type="PROSITE" id="PS50089"/>
    </source>
</evidence>
<dbReference type="AlphaFoldDB" id="A0A814LEH7"/>
<keyword evidence="2 4" id="KW-0863">Zinc-finger</keyword>
<dbReference type="PANTHER" id="PTHR10131:SF94">
    <property type="entry name" value="TNF RECEPTOR-ASSOCIATED FACTOR 4"/>
    <property type="match status" value="1"/>
</dbReference>
<organism evidence="7 9">
    <name type="scientific">Adineta steineri</name>
    <dbReference type="NCBI Taxonomy" id="433720"/>
    <lineage>
        <taxon>Eukaryota</taxon>
        <taxon>Metazoa</taxon>
        <taxon>Spiralia</taxon>
        <taxon>Gnathifera</taxon>
        <taxon>Rotifera</taxon>
        <taxon>Eurotatoria</taxon>
        <taxon>Bdelloidea</taxon>
        <taxon>Adinetida</taxon>
        <taxon>Adinetidae</taxon>
        <taxon>Adineta</taxon>
    </lineage>
</organism>
<dbReference type="InterPro" id="IPR018957">
    <property type="entry name" value="Znf_C3HC4_RING-type"/>
</dbReference>
<dbReference type="Pfam" id="PF00097">
    <property type="entry name" value="zf-C3HC4"/>
    <property type="match status" value="1"/>
</dbReference>
<proteinExistence type="predicted"/>
<dbReference type="PANTHER" id="PTHR10131">
    <property type="entry name" value="TNF RECEPTOR ASSOCIATED FACTOR"/>
    <property type="match status" value="1"/>
</dbReference>